<dbReference type="InterPro" id="IPR028974">
    <property type="entry name" value="TSP_type-3_rpt"/>
</dbReference>
<evidence type="ECO:0000256" key="1">
    <source>
        <dbReference type="ARBA" id="ARBA00004613"/>
    </source>
</evidence>
<keyword evidence="4" id="KW-0106">Calcium</keyword>
<protein>
    <submittedName>
        <fullName evidence="7">Thrombospondin type 3 repeat-containing protein</fullName>
    </submittedName>
</protein>
<dbReference type="SUPFAM" id="SSF69318">
    <property type="entry name" value="Integrin alpha N-terminal domain"/>
    <property type="match status" value="1"/>
</dbReference>
<dbReference type="PANTHER" id="PTHR10199">
    <property type="entry name" value="THROMBOSPONDIN"/>
    <property type="match status" value="1"/>
</dbReference>
<dbReference type="GO" id="GO:0005737">
    <property type="term" value="C:cytoplasm"/>
    <property type="evidence" value="ECO:0007669"/>
    <property type="project" value="InterPro"/>
</dbReference>
<dbReference type="SUPFAM" id="SSF103647">
    <property type="entry name" value="TSP type-3 repeat"/>
    <property type="match status" value="2"/>
</dbReference>
<accession>A0A9D7XCZ6</accession>
<evidence type="ECO:0000313" key="8">
    <source>
        <dbReference type="Proteomes" id="UP000808349"/>
    </source>
</evidence>
<evidence type="ECO:0000313" key="7">
    <source>
        <dbReference type="EMBL" id="MBK9716080.1"/>
    </source>
</evidence>
<name>A0A9D7XCZ6_9BACT</name>
<keyword evidence="2" id="KW-0964">Secreted</keyword>
<dbReference type="GO" id="GO:0007155">
    <property type="term" value="P:cell adhesion"/>
    <property type="evidence" value="ECO:0007669"/>
    <property type="project" value="InterPro"/>
</dbReference>
<dbReference type="GO" id="GO:0005509">
    <property type="term" value="F:calcium ion binding"/>
    <property type="evidence" value="ECO:0007669"/>
    <property type="project" value="InterPro"/>
</dbReference>
<dbReference type="InterPro" id="IPR003284">
    <property type="entry name" value="Sal_SpvB"/>
</dbReference>
<evidence type="ECO:0000256" key="5">
    <source>
        <dbReference type="ARBA" id="ARBA00023026"/>
    </source>
</evidence>
<evidence type="ECO:0000256" key="2">
    <source>
        <dbReference type="ARBA" id="ARBA00022525"/>
    </source>
</evidence>
<dbReference type="InterPro" id="IPR003367">
    <property type="entry name" value="Thrombospondin_3-like_rpt"/>
</dbReference>
<dbReference type="Pfam" id="PF03534">
    <property type="entry name" value="SpvB"/>
    <property type="match status" value="1"/>
</dbReference>
<evidence type="ECO:0000256" key="6">
    <source>
        <dbReference type="SAM" id="Phobius"/>
    </source>
</evidence>
<dbReference type="EMBL" id="JADKFW010000004">
    <property type="protein sequence ID" value="MBK9716080.1"/>
    <property type="molecule type" value="Genomic_DNA"/>
</dbReference>
<keyword evidence="3" id="KW-0732">Signal</keyword>
<reference evidence="7 8" key="1">
    <citation type="submission" date="2020-10" db="EMBL/GenBank/DDBJ databases">
        <title>Connecting structure to function with the recovery of over 1000 high-quality activated sludge metagenome-assembled genomes encoding full-length rRNA genes using long-read sequencing.</title>
        <authorList>
            <person name="Singleton C.M."/>
            <person name="Petriglieri F."/>
            <person name="Kristensen J.M."/>
            <person name="Kirkegaard R.H."/>
            <person name="Michaelsen T.Y."/>
            <person name="Andersen M.H."/>
            <person name="Karst S.M."/>
            <person name="Dueholm M.S."/>
            <person name="Nielsen P.H."/>
            <person name="Albertsen M."/>
        </authorList>
    </citation>
    <scope>NUCLEOTIDE SEQUENCE [LARGE SCALE GENOMIC DNA]</scope>
    <source>
        <strain evidence="7">Ribe_18-Q3-R11-54_BAT3C.373</strain>
    </source>
</reference>
<dbReference type="GO" id="GO:0005576">
    <property type="term" value="C:extracellular region"/>
    <property type="evidence" value="ECO:0007669"/>
    <property type="project" value="UniProtKB-SubCell"/>
</dbReference>
<keyword evidence="5" id="KW-0843">Virulence</keyword>
<evidence type="ECO:0000256" key="3">
    <source>
        <dbReference type="ARBA" id="ARBA00022729"/>
    </source>
</evidence>
<organism evidence="7 8">
    <name type="scientific">Candidatus Defluviibacterium haderslevense</name>
    <dbReference type="NCBI Taxonomy" id="2981993"/>
    <lineage>
        <taxon>Bacteria</taxon>
        <taxon>Pseudomonadati</taxon>
        <taxon>Bacteroidota</taxon>
        <taxon>Saprospiria</taxon>
        <taxon>Saprospirales</taxon>
        <taxon>Saprospiraceae</taxon>
        <taxon>Candidatus Defluviibacterium</taxon>
    </lineage>
</organism>
<dbReference type="InterPro" id="IPR055015">
    <property type="entry name" value="GCX_COOH"/>
</dbReference>
<feature type="transmembrane region" description="Helical" evidence="6">
    <location>
        <begin position="28"/>
        <end position="49"/>
    </location>
</feature>
<dbReference type="InterPro" id="IPR028994">
    <property type="entry name" value="Integrin_alpha_N"/>
</dbReference>
<dbReference type="Proteomes" id="UP000808349">
    <property type="component" value="Unassembled WGS sequence"/>
</dbReference>
<proteinExistence type="predicted"/>
<comment type="subcellular location">
    <subcellularLocation>
        <location evidence="1">Secreted</location>
    </subcellularLocation>
</comment>
<dbReference type="Gene3D" id="4.10.1080.10">
    <property type="entry name" value="TSP type-3 repeat"/>
    <property type="match status" value="2"/>
</dbReference>
<comment type="caution">
    <text evidence="7">The sequence shown here is derived from an EMBL/GenBank/DDBJ whole genome shotgun (WGS) entry which is preliminary data.</text>
</comment>
<dbReference type="Pfam" id="PF02412">
    <property type="entry name" value="TSP_3"/>
    <property type="match status" value="4"/>
</dbReference>
<keyword evidence="6" id="KW-0812">Transmembrane</keyword>
<dbReference type="NCBIfam" id="NF045639">
    <property type="entry name" value="GCX_COOH"/>
    <property type="match status" value="1"/>
</dbReference>
<evidence type="ECO:0000256" key="4">
    <source>
        <dbReference type="ARBA" id="ARBA00022837"/>
    </source>
</evidence>
<keyword evidence="6" id="KW-1133">Transmembrane helix</keyword>
<gene>
    <name evidence="7" type="ORF">IPO85_00875</name>
</gene>
<sequence>MKHTIYHTMPMSNTILIDRKSQISNISLLDRFFILGIIIFLVNVIFVPYKDLHIIEVNSKSNLNHLGKNQIQKNTLNFGSNPNSPKHSKIPLLIIPKDKNDNDVKQKYLYADSLLVSNENSNVINSTKLKLNINPVSKVLEPEFNNEKDIFEADLIEGQIGRSNDHDDFPQDNIFRVNINQEVNENYEYFMKYEVYGVNGIEGVARSINTGNSKGGYFISKSKAWNLIEEKLKTRLLNTGMNIIRFGSVDSSSSYKIRNLSIYKRPINSESNDEFSNVHVAYSSVNNLIYLRSILSDSITKVFLNGIELDIENGELEFVHTLTEEELSNRKLMLILESKSQSINTVEIVVKDDKTYDLVVPIRKTQNSVSKSVTADQIVDLKIDGASLHMDSGSIKSKINLTIRPLRSVDVIPMNSGLINITKSGIAYRFLPHNTVFEKNILIKLPYEKSRIPNGYTIKDIKSFYFNDKTKSWIEVNVDSVDQLNELVYIRTNHFTDYINGIIQIPESPTATAFTPTTMSDIKAADPTTGINTMAPPTASQKGDASISYPINIPAGRKGMQPNVSLNYSSDGASGWTGFGWSVPVMSVTLDTRWGTPVFDTTNETEIYQLNGEQLIQNDKSNPNRHKEGSMYNTALRERQSDTATFYERKLGSFSKIERIGSTTLNYIWKVTTTDGTINWYGGVNTLDTNFILKSTAGIAQWMLARTIDVYGNTINYEYVKTTSSTGPEAGGINLYLSKIYYTGTNGSNGNYNIEFIRGGEGAYSRQDITINNKFGFKMSDDQLLTKIKVKHNTDLVRSYKLDYESGKFFKSLLVKISEYDSEDNPFYEHVLEYYDDIDGCNPFEENEETIEIPLKPIDSCGTVDTDHDGWFDLCDNSPLIPNPLQELIDTSKCGDIDSDGDGFRDNCDNCPYTSNPNQLDTDGDGIGDACDNCVNTWNHSQSDRDKDGIGDACDNCPNYKSTSGNQNADNLDTDGDGLGAACDNCPNVSNPDQKDTDQDGLGDACDNCPYKENPDQYDGDGDGIGFYCDNCPYLYNPAQGYECEECVSMTFSWGLHEGFTIKYYDCDSILHTIEVDTPFTADTIGPFCGYLQSVYDHSIISDYNSFTITVDSVCSSGESFKKGNGSSALKNRKNDIDTIANQVLNHQIKSNAKNTKDENLNKYALISEQPNRLPSTNDPIMMMSGTECILNSNTLRNFNLLEYNPNSSALGSSVSYSVNIGLGVGFGVGCKILKKGGKISIDVSGGLNLEQGGTLIASADINGDGLTDIIRKHNGRIVYYAHKVVRNSENVIVNELFETTPKEIFTMNPDGSFSPTNDLLYTYSKAWDLSLAGTFNYGKLGGSAGGNYSKGSNVTKIFVTDGNGDQLPDISINGKVFFNHINRLTGEVYFTPNSDPTENLVVVGSELEKEIPDTVITILNEIHIPAYDVVKVWEAPHDGKIIIKNGVTTSDAKVSIETDANGFYGLAGLPLDKSTCRLYHGSSNDLPTEINNLPTSAGTLDCVSAEITDSCDLDSDGDGINDCVECDSIGIDCISCKDSLLLLNQVNSGILDLRATSGYIIARNKIKNNGQAYYHSSDSVMLTQENSDMFKVETGGKFKAYIEGCIKNNTSGGVNPDDAPDTETSYLRVKKGQKIYFRLHVKEDATNNEIGWNPEVRYTHISGIGIDNTEMDYSSLTPHKSSYADGFMMSTKFDYPLPATSDSSKVFITWDPFTIADNSDSIKFRILKITEAEDGDNPDEVMQLWQDSIGIKSAVRTINPPNLTLDLDTLNTYYLRFEAYSQSNNDWQGINWNPKLLVTLVGIDSTDVTEVYPPVKYSLYRNYILPYKPSNGKSLKSYNTIIGSMTKIIDSVYVHLNFASDIKTQIITCTSEASVCVDGKVFFKVKQNGRTIGTRIITVKNNSITINNSSPIKVKFTDEISKILTLELNSDGSYYGNELLRILESRGNWDKMVGYLGTTAYVTSGSNEAKNNKITRRNLNLLYDFQEAKGHFYRGWGQFLYNPSQDTGQHVALNDVVGRLINTYKDTMFTLTEDQISIISEITIDDLDDENYGENFDPETGQILIPGLTDLKLPNFLFLTPYAFKEAIIKDGAKYIDQKWRGFSKHNYAAKYSARAIGAEEDITDMISLHGPFLEYSNYNTGAYSLNKYVTSKTKSVNSGASAGRIKVGKSRTISSKSTNRSDYIDMNGDRYPDPILENFAQLTNSTGGLYPSSYSTSAITSGARTWENTGFTDIYNNGKSASGTFGKAGNQTADPSGKGGNRFGKFLNSTLGEASLGVSANTGTSYSNCKVLYVDINGDGLTDRLYYNVNNVVTKMNQGNTGTDDALTDWGLVGLYKNINESKGLGSSLGKEFSAGAGKSITFGLSIGIGKALTGIQLVDMNGDGLVDFYRDVNGNGVVNFNKGNGFDLTDSCVLNFNINPNSKSTSLSINGAFAFGLPIPIFGTCLKPVVNLSLSPNRAVNNTKTTIEDYDGDGYPDIVRQEDECTLQIRRSKIKRTNKLKTVITPLGAEYTVDYKLAPSNYDMPNSKWVVSKLDVYDPYATAAEGPSTMNKKFEFHNGRYDRRERIFTDSNMLELLTYIMIILSTDKILIDTII</sequence>
<keyword evidence="6" id="KW-0472">Membrane</keyword>